<evidence type="ECO:0000313" key="3">
    <source>
        <dbReference type="Proteomes" id="UP000886743"/>
    </source>
</evidence>
<organism evidence="2 3">
    <name type="scientific">Candidatus Aphodoplasma excrementigallinarum</name>
    <dbReference type="NCBI Taxonomy" id="2840673"/>
    <lineage>
        <taxon>Bacteria</taxon>
        <taxon>Bacillati</taxon>
        <taxon>Bacillota</taxon>
        <taxon>Clostridia</taxon>
        <taxon>Eubacteriales</taxon>
        <taxon>Candidatus Aphodoplasma</taxon>
    </lineage>
</organism>
<reference evidence="2" key="1">
    <citation type="submission" date="2020-10" db="EMBL/GenBank/DDBJ databases">
        <authorList>
            <person name="Gilroy R."/>
        </authorList>
    </citation>
    <scope>NUCLEOTIDE SEQUENCE</scope>
    <source>
        <strain evidence="2">4920</strain>
    </source>
</reference>
<feature type="non-terminal residue" evidence="2">
    <location>
        <position position="1"/>
    </location>
</feature>
<comment type="caution">
    <text evidence="2">The sequence shown here is derived from an EMBL/GenBank/DDBJ whole genome shotgun (WGS) entry which is preliminary data.</text>
</comment>
<proteinExistence type="predicted"/>
<evidence type="ECO:0000313" key="2">
    <source>
        <dbReference type="EMBL" id="HIV02102.1"/>
    </source>
</evidence>
<dbReference type="Proteomes" id="UP000886743">
    <property type="component" value="Unassembled WGS sequence"/>
</dbReference>
<protein>
    <recommendedName>
        <fullName evidence="1">Bacterial repeat domain-containing protein</fullName>
    </recommendedName>
</protein>
<dbReference type="AlphaFoldDB" id="A0A9D1NFC4"/>
<gene>
    <name evidence="2" type="ORF">IAC74_00900</name>
</gene>
<sequence>AETEASYPYLEETAYRAFNMTTGEETWNASVGDTVKVLASRTVDGHTYKNVYTIHVGQFETAYGYNDGNITLTPDAGLKTVGPVAVNPSALDTRVPLFSDRYPQHVLAFAGKYIKGATHIALPLNDSTRSSDDEIKAYHAGDNKYFTITANKPGTIYLAAFAGDVSKNHTEERGWKKVADIYTDFTNEIVNAKEGYTGGTDQLSNLAGCNIADSFDLPLGFYRIQYGEVINGVYRVGDSVTPKNRIDRSRNKNDQTGLYEDRICSATANQVSNQTMVYRHFEAGEEVQVYTMGSSENENLIPFIVWDDAVGQEISGEDKVTNFVLNAESCYTYVGDASTEPKVDPVHIYGGDGLPGVSYYSTNMEKAYGLSYIVEDDIVLGEEALGASTLVYSDRTNRFLSKDNTSEYFSGGTIIRRPKGETGPLKYDKVTDPNGIVIEGSEGQPFFTGAYSGKNDEPYWMSFTVTSGATVFTNTVNGTWYNAPEDWTKADENGLKLAGQNVYYRHFNEGETVNIPNYGWDDASLTDTTTYWDPPTYVIVWDSQGKVNPDTLSSDASIASITVNGETVPVVAEQTEYTVEVDADVMTAELAITPTDSGAAVLYGSEEATGSSYLVTALPANVLVKVKAPNGNTVEYTFTLTQAAQQAHLTVGAAGGTVQAVVGDEPSADWSTGKEADFARGTKVVLTAAADADYTFLYWIDKDSSRIVSDQAEYTLYLGSDRNIEAVFAPAGTDGTKTVVFKNKNNQVVRYQQVQADGSVEVPEDPTYTGRIFGGWLKDNTMSNIKAGDTISYDRLAAGSTIYTAGYAKADDKYAISVIGGTLADGNTSGSYAYDTLLTVTLDQEAVPDGKKFAYWTKEGKTVSYSETYSFYMGAAQTRVEAVYVDEAAEVVKEPVITAYEPIILEDGKIAFFSERSLDSAYTLVESGILMYNQPGYFDITTDGVIKAVGTSTANDGQYTIRKANVSAGETWYAKAYMIYLDGEGAVHYAFSDTVEGSYPID</sequence>
<dbReference type="Pfam" id="PF18998">
    <property type="entry name" value="Flg_new_2"/>
    <property type="match status" value="2"/>
</dbReference>
<evidence type="ECO:0000259" key="1">
    <source>
        <dbReference type="Pfam" id="PF18998"/>
    </source>
</evidence>
<reference evidence="2" key="2">
    <citation type="journal article" date="2021" name="PeerJ">
        <title>Extensive microbial diversity within the chicken gut microbiome revealed by metagenomics and culture.</title>
        <authorList>
            <person name="Gilroy R."/>
            <person name="Ravi A."/>
            <person name="Getino M."/>
            <person name="Pursley I."/>
            <person name="Horton D.L."/>
            <person name="Alikhan N.F."/>
            <person name="Baker D."/>
            <person name="Gharbi K."/>
            <person name="Hall N."/>
            <person name="Watson M."/>
            <person name="Adriaenssens E.M."/>
            <person name="Foster-Nyarko E."/>
            <person name="Jarju S."/>
            <person name="Secka A."/>
            <person name="Antonio M."/>
            <person name="Oren A."/>
            <person name="Chaudhuri R.R."/>
            <person name="La Ragione R."/>
            <person name="Hildebrand F."/>
            <person name="Pallen M.J."/>
        </authorList>
    </citation>
    <scope>NUCLEOTIDE SEQUENCE</scope>
    <source>
        <strain evidence="2">4920</strain>
    </source>
</reference>
<feature type="domain" description="Bacterial repeat" evidence="1">
    <location>
        <begin position="673"/>
        <end position="730"/>
    </location>
</feature>
<dbReference type="EMBL" id="DVOF01000025">
    <property type="protein sequence ID" value="HIV02102.1"/>
    <property type="molecule type" value="Genomic_DNA"/>
</dbReference>
<feature type="domain" description="Bacterial repeat" evidence="1">
    <location>
        <begin position="820"/>
        <end position="885"/>
    </location>
</feature>
<name>A0A9D1NFC4_9FIRM</name>
<accession>A0A9D1NFC4</accession>
<dbReference type="InterPro" id="IPR044060">
    <property type="entry name" value="Bacterial_rp_domain"/>
</dbReference>